<dbReference type="EMBL" id="QRAN01000003">
    <property type="protein sequence ID" value="RLQ23076.1"/>
    <property type="molecule type" value="Genomic_DNA"/>
</dbReference>
<dbReference type="PANTHER" id="PTHR11092:SF0">
    <property type="entry name" value="EPIMERASE FAMILY PROTEIN SDR39U1"/>
    <property type="match status" value="1"/>
</dbReference>
<dbReference type="AlphaFoldDB" id="A0A3L7E0P4"/>
<evidence type="ECO:0000259" key="3">
    <source>
        <dbReference type="Pfam" id="PF08338"/>
    </source>
</evidence>
<feature type="domain" description="NAD-dependent epimerase/dehydratase" evidence="2">
    <location>
        <begin position="3"/>
        <end position="210"/>
    </location>
</feature>
<dbReference type="InterPro" id="IPR001509">
    <property type="entry name" value="Epimerase_deHydtase"/>
</dbReference>
<dbReference type="NCBIfam" id="TIGR01777">
    <property type="entry name" value="yfcH"/>
    <property type="match status" value="1"/>
</dbReference>
<dbReference type="PANTHER" id="PTHR11092">
    <property type="entry name" value="SUGAR NUCLEOTIDE EPIMERASE RELATED"/>
    <property type="match status" value="1"/>
</dbReference>
<comment type="similarity">
    <text evidence="1">Belongs to the NAD(P)-dependent epimerase/dehydratase family. SDR39U1 subfamily.</text>
</comment>
<dbReference type="InterPro" id="IPR036291">
    <property type="entry name" value="NAD(P)-bd_dom_sf"/>
</dbReference>
<dbReference type="Pfam" id="PF08338">
    <property type="entry name" value="DUF1731"/>
    <property type="match status" value="1"/>
</dbReference>
<dbReference type="Proteomes" id="UP000265509">
    <property type="component" value="Unassembled WGS sequence"/>
</dbReference>
<feature type="domain" description="DUF1731" evidence="3">
    <location>
        <begin position="246"/>
        <end position="293"/>
    </location>
</feature>
<keyword evidence="5" id="KW-1185">Reference proteome</keyword>
<dbReference type="RefSeq" id="WP_117952844.1">
    <property type="nucleotide sequence ID" value="NZ_QRAN01000003.1"/>
</dbReference>
<proteinExistence type="inferred from homology"/>
<accession>A0A3L7E0P4</accession>
<evidence type="ECO:0000313" key="5">
    <source>
        <dbReference type="Proteomes" id="UP000265509"/>
    </source>
</evidence>
<name>A0A3L7E0P4_9GAMM</name>
<dbReference type="Gene3D" id="3.40.50.720">
    <property type="entry name" value="NAD(P)-binding Rossmann-like Domain"/>
    <property type="match status" value="1"/>
</dbReference>
<evidence type="ECO:0000313" key="4">
    <source>
        <dbReference type="EMBL" id="RLQ23076.1"/>
    </source>
</evidence>
<evidence type="ECO:0000259" key="2">
    <source>
        <dbReference type="Pfam" id="PF01370"/>
    </source>
</evidence>
<dbReference type="Pfam" id="PF01370">
    <property type="entry name" value="Epimerase"/>
    <property type="match status" value="1"/>
</dbReference>
<evidence type="ECO:0000256" key="1">
    <source>
        <dbReference type="ARBA" id="ARBA00009353"/>
    </source>
</evidence>
<dbReference type="InterPro" id="IPR010099">
    <property type="entry name" value="SDR39U1"/>
</dbReference>
<comment type="caution">
    <text evidence="4">The sequence shown here is derived from an EMBL/GenBank/DDBJ whole genome shotgun (WGS) entry which is preliminary data.</text>
</comment>
<dbReference type="InterPro" id="IPR013549">
    <property type="entry name" value="DUF1731"/>
</dbReference>
<sequence length="296" mass="32247">MHILITGGTGFIGEALVPALRQQQHTLRILTRQSRAGGDGVDYIKALDDIPREQTVHAVINLAGASLADRRWSGSYKREIVNSRLDTTAALVNWLAGREQRPEVLLSGSAIGYYGHHGDERLDENGSTNPCFAQALCQQWEAKAGEASGLGVRTCLLRLGVVLDSGGGAFLQMARPFRFGIGNWIGDGHQWLSWIHRADVVSAMLFLLAEDSLSGPFNLTAPEPVTSRGFCEAMQKQRRTIINAPVPAAAMRLLLGEMAEELLINGQRVVPARLRQAGLEFRYPSLDAALRDILAA</sequence>
<dbReference type="SUPFAM" id="SSF51735">
    <property type="entry name" value="NAD(P)-binding Rossmann-fold domains"/>
    <property type="match status" value="1"/>
</dbReference>
<organism evidence="4 5">
    <name type="scientific">Seongchinamella sediminis</name>
    <dbReference type="NCBI Taxonomy" id="2283635"/>
    <lineage>
        <taxon>Bacteria</taxon>
        <taxon>Pseudomonadati</taxon>
        <taxon>Pseudomonadota</taxon>
        <taxon>Gammaproteobacteria</taxon>
        <taxon>Cellvibrionales</taxon>
        <taxon>Halieaceae</taxon>
        <taxon>Seongchinamella</taxon>
    </lineage>
</organism>
<gene>
    <name evidence="4" type="ORF">DWB85_03620</name>
</gene>
<reference evidence="4 5" key="1">
    <citation type="submission" date="2018-07" db="EMBL/GenBank/DDBJ databases">
        <title>Halioglobus sp. genome submission.</title>
        <authorList>
            <person name="Ye M.-Q."/>
            <person name="Du Z.-J."/>
        </authorList>
    </citation>
    <scope>NUCLEOTIDE SEQUENCE [LARGE SCALE GENOMIC DNA]</scope>
    <source>
        <strain evidence="4 5">U0301</strain>
    </source>
</reference>
<dbReference type="OrthoDB" id="9801773at2"/>
<protein>
    <submittedName>
        <fullName evidence="4">TIGR01777 family protein</fullName>
    </submittedName>
</protein>